<feature type="active site" description="Charge relay system" evidence="5">
    <location>
        <position position="190"/>
    </location>
</feature>
<dbReference type="Gene3D" id="3.40.50.200">
    <property type="entry name" value="Peptidase S8/S53 domain"/>
    <property type="match status" value="1"/>
</dbReference>
<evidence type="ECO:0000256" key="5">
    <source>
        <dbReference type="PROSITE-ProRule" id="PRU01240"/>
    </source>
</evidence>
<comment type="caution">
    <text evidence="8">The sequence shown here is derived from an EMBL/GenBank/DDBJ whole genome shotgun (WGS) entry which is preliminary data.</text>
</comment>
<dbReference type="PANTHER" id="PTHR43399">
    <property type="entry name" value="SUBTILISIN-RELATED"/>
    <property type="match status" value="1"/>
</dbReference>
<dbReference type="InterPro" id="IPR036852">
    <property type="entry name" value="Peptidase_S8/S53_dom_sf"/>
</dbReference>
<dbReference type="AlphaFoldDB" id="A0A508AX83"/>
<accession>A0A508AX83</accession>
<feature type="active site" description="Charge relay system" evidence="5">
    <location>
        <position position="156"/>
    </location>
</feature>
<dbReference type="PANTHER" id="PTHR43399:SF4">
    <property type="entry name" value="CELL WALL-ASSOCIATED PROTEASE"/>
    <property type="match status" value="1"/>
</dbReference>
<gene>
    <name evidence="8" type="ORF">FKV25_00055</name>
</gene>
<dbReference type="PROSITE" id="PS51892">
    <property type="entry name" value="SUBTILASE"/>
    <property type="match status" value="1"/>
</dbReference>
<feature type="domain" description="Peptidase S8/S53" evidence="7">
    <location>
        <begin position="147"/>
        <end position="450"/>
    </location>
</feature>
<keyword evidence="2 5" id="KW-0645">Protease</keyword>
<proteinExistence type="inferred from homology"/>
<dbReference type="InterPro" id="IPR051048">
    <property type="entry name" value="Peptidase_S8/S53_subtilisin"/>
</dbReference>
<evidence type="ECO:0000256" key="4">
    <source>
        <dbReference type="ARBA" id="ARBA00022825"/>
    </source>
</evidence>
<dbReference type="PROSITE" id="PS00138">
    <property type="entry name" value="SUBTILASE_SER"/>
    <property type="match status" value="1"/>
</dbReference>
<dbReference type="Pfam" id="PF00082">
    <property type="entry name" value="Peptidase_S8"/>
    <property type="match status" value="1"/>
</dbReference>
<dbReference type="EMBL" id="VICE01000001">
    <property type="protein sequence ID" value="TQD51705.1"/>
    <property type="molecule type" value="Genomic_DNA"/>
</dbReference>
<dbReference type="Proteomes" id="UP000318212">
    <property type="component" value="Unassembled WGS sequence"/>
</dbReference>
<dbReference type="PROSITE" id="PS00137">
    <property type="entry name" value="SUBTILASE_HIS"/>
    <property type="match status" value="1"/>
</dbReference>
<evidence type="ECO:0000256" key="2">
    <source>
        <dbReference type="ARBA" id="ARBA00022670"/>
    </source>
</evidence>
<evidence type="ECO:0000256" key="1">
    <source>
        <dbReference type="ARBA" id="ARBA00011073"/>
    </source>
</evidence>
<dbReference type="GO" id="GO:0006508">
    <property type="term" value="P:proteolysis"/>
    <property type="evidence" value="ECO:0007669"/>
    <property type="project" value="UniProtKB-KW"/>
</dbReference>
<keyword evidence="9" id="KW-1185">Reference proteome</keyword>
<keyword evidence="6" id="KW-0732">Signal</keyword>
<feature type="chain" id="PRO_5021480864" evidence="6">
    <location>
        <begin position="33"/>
        <end position="460"/>
    </location>
</feature>
<evidence type="ECO:0000313" key="9">
    <source>
        <dbReference type="Proteomes" id="UP000318212"/>
    </source>
</evidence>
<dbReference type="InterPro" id="IPR022398">
    <property type="entry name" value="Peptidase_S8_His-AS"/>
</dbReference>
<dbReference type="SUPFAM" id="SSF52743">
    <property type="entry name" value="Subtilisin-like"/>
    <property type="match status" value="1"/>
</dbReference>
<feature type="signal peptide" evidence="6">
    <location>
        <begin position="1"/>
        <end position="32"/>
    </location>
</feature>
<keyword evidence="4 5" id="KW-0720">Serine protease</keyword>
<dbReference type="GO" id="GO:0004252">
    <property type="term" value="F:serine-type endopeptidase activity"/>
    <property type="evidence" value="ECO:0007669"/>
    <property type="project" value="UniProtKB-UniRule"/>
</dbReference>
<dbReference type="InterPro" id="IPR023828">
    <property type="entry name" value="Peptidase_S8_Ser-AS"/>
</dbReference>
<comment type="similarity">
    <text evidence="1 5">Belongs to the peptidase S8 family.</text>
</comment>
<reference evidence="8 9" key="1">
    <citation type="submission" date="2019-06" db="EMBL/GenBank/DDBJ databases">
        <title>Lysobacter alkalisoli sp. nov. isolated from saline soil.</title>
        <authorList>
            <person name="Sun J.-Q."/>
            <person name="Xu L."/>
        </authorList>
    </citation>
    <scope>NUCLEOTIDE SEQUENCE [LARGE SCALE GENOMIC DNA]</scope>
    <source>
        <strain evidence="8 9">JCM 31130</strain>
    </source>
</reference>
<keyword evidence="3 5" id="KW-0378">Hydrolase</keyword>
<evidence type="ECO:0000256" key="3">
    <source>
        <dbReference type="ARBA" id="ARBA00022801"/>
    </source>
</evidence>
<name>A0A508AX83_9GAMM</name>
<dbReference type="InterPro" id="IPR000209">
    <property type="entry name" value="Peptidase_S8/S53_dom"/>
</dbReference>
<protein>
    <submittedName>
        <fullName evidence="8">S8 family serine peptidase</fullName>
    </submittedName>
</protein>
<evidence type="ECO:0000256" key="6">
    <source>
        <dbReference type="SAM" id="SignalP"/>
    </source>
</evidence>
<organism evidence="8 9">
    <name type="scientific">Marilutibacter aestuarii</name>
    <dbReference type="NCBI Taxonomy" id="1706195"/>
    <lineage>
        <taxon>Bacteria</taxon>
        <taxon>Pseudomonadati</taxon>
        <taxon>Pseudomonadota</taxon>
        <taxon>Gammaproteobacteria</taxon>
        <taxon>Lysobacterales</taxon>
        <taxon>Lysobacteraceae</taxon>
        <taxon>Marilutibacter</taxon>
    </lineage>
</organism>
<sequence>MLRSISMKNRNLLATSVGVALIGLGAMATAQAANYVVMTHGNGLSSTQQERIRAAGGTITAHLPQIGVAIVEAGDGFDAAAGAIPGLQSVTRDVTLDWDIAEPDSAPIAAEDFANPPGSGDDDRFYDLQWGNAAVDAAGAWNAGYRGAGATVAVLDSGAYCAHLDIAPNLIGGASFVPGETFCNTSGSSHGTHVAGSILAADNATGTIGVAPEAKLLAVKVLSAATGSGDFAGIIQGMVWAVDNGANVINMSLGVRGGLPRSGPGANELSELINATKRAVQYAGKNEVLVVASAGNDGRDLDHDASTMSFPGQLPGVLTVSALAPEGWAIDPTVDLDPLASYSNYGQSTIHFGAPGGDTRYPGNELCTVGPVTQVCWIFDAVFSTVQVSGGSSFYGWNAGTSMAAPHVAGVAALVYGKHPGIKASQVESILKRSADDVGKPGRDDASGFGRVNAARAVQY</sequence>
<dbReference type="InterPro" id="IPR015500">
    <property type="entry name" value="Peptidase_S8_subtilisin-rel"/>
</dbReference>
<feature type="active site" description="Charge relay system" evidence="5">
    <location>
        <position position="402"/>
    </location>
</feature>
<dbReference type="OrthoDB" id="9790784at2"/>
<evidence type="ECO:0000313" key="8">
    <source>
        <dbReference type="EMBL" id="TQD51705.1"/>
    </source>
</evidence>
<evidence type="ECO:0000259" key="7">
    <source>
        <dbReference type="Pfam" id="PF00082"/>
    </source>
</evidence>
<dbReference type="PRINTS" id="PR00723">
    <property type="entry name" value="SUBTILISIN"/>
</dbReference>